<dbReference type="GO" id="GO:0004222">
    <property type="term" value="F:metalloendopeptidase activity"/>
    <property type="evidence" value="ECO:0007669"/>
    <property type="project" value="InterPro"/>
</dbReference>
<dbReference type="Pfam" id="PF00675">
    <property type="entry name" value="Peptidase_M16"/>
    <property type="match status" value="1"/>
</dbReference>
<evidence type="ECO:0000256" key="1">
    <source>
        <dbReference type="ARBA" id="ARBA00007261"/>
    </source>
</evidence>
<sequence length="434" mass="46691">MPKAITRTLLREGDGGLVRRTVLPGGLRVITEQVPGVRSVSFGVWVGVGSRDETAAQMGSAHYLEHLLFKGTNTRSALEISASIEAVGGDLNAFTTKEYTCFYARVLDTDLPLAVAVVSDVVTDALILAADVEAERGVILEEIAMHDDDPSDIVHDEFAAALLGDTPLGRPILGTVETIEAIPRAAINRFYRSRYRPESMVVAAAGNLDHATVVAQVREAFAHVLDPSAEVAAPRRKGRPRAHGASIRVVERATEQAHLVLGVPGFTRSDDRRYALAVLTTAFGGGMSSRLFQEIREKRGLAYSVYAYSQGFSDDGMFGLYVGCLPGKVHKVLEVCREQMELLAEGGLTDEEIARGKGQVRGGTVLGQEDTGARMTRIAKSELHDDPLLSIDRLLRKVDAVTSAEIKTIAATLLDAEPTLAIIGPFADASNFEI</sequence>
<dbReference type="FunFam" id="3.30.830.10:FF:000008">
    <property type="entry name" value="Mitochondrial-processing peptidase subunit beta"/>
    <property type="match status" value="1"/>
</dbReference>
<gene>
    <name evidence="4" type="ORF">UFOPK2810_01198</name>
</gene>
<dbReference type="Pfam" id="PF05193">
    <property type="entry name" value="Peptidase_M16_C"/>
    <property type="match status" value="1"/>
</dbReference>
<feature type="domain" description="Peptidase M16 N-terminal" evidence="2">
    <location>
        <begin position="28"/>
        <end position="175"/>
    </location>
</feature>
<dbReference type="GO" id="GO:0006508">
    <property type="term" value="P:proteolysis"/>
    <property type="evidence" value="ECO:0007669"/>
    <property type="project" value="InterPro"/>
</dbReference>
<dbReference type="InterPro" id="IPR007863">
    <property type="entry name" value="Peptidase_M16_C"/>
</dbReference>
<name>A0A6J6UFX9_9ZZZZ</name>
<organism evidence="4">
    <name type="scientific">freshwater metagenome</name>
    <dbReference type="NCBI Taxonomy" id="449393"/>
    <lineage>
        <taxon>unclassified sequences</taxon>
        <taxon>metagenomes</taxon>
        <taxon>ecological metagenomes</taxon>
    </lineage>
</organism>
<dbReference type="PANTHER" id="PTHR11851">
    <property type="entry name" value="METALLOPROTEASE"/>
    <property type="match status" value="1"/>
</dbReference>
<dbReference type="InterPro" id="IPR001431">
    <property type="entry name" value="Pept_M16_Zn_BS"/>
</dbReference>
<feature type="domain" description="Peptidase M16 C-terminal" evidence="3">
    <location>
        <begin position="182"/>
        <end position="359"/>
    </location>
</feature>
<proteinExistence type="inferred from homology"/>
<dbReference type="Gene3D" id="3.30.830.10">
    <property type="entry name" value="Metalloenzyme, LuxS/M16 peptidase-like"/>
    <property type="match status" value="2"/>
</dbReference>
<comment type="similarity">
    <text evidence="1">Belongs to the peptidase M16 family.</text>
</comment>
<dbReference type="GO" id="GO:0046872">
    <property type="term" value="F:metal ion binding"/>
    <property type="evidence" value="ECO:0007669"/>
    <property type="project" value="InterPro"/>
</dbReference>
<protein>
    <submittedName>
        <fullName evidence="4">Unannotated protein</fullName>
    </submittedName>
</protein>
<dbReference type="EMBL" id="CAEZYZ010000209">
    <property type="protein sequence ID" value="CAB4758235.1"/>
    <property type="molecule type" value="Genomic_DNA"/>
</dbReference>
<dbReference type="InterPro" id="IPR050361">
    <property type="entry name" value="MPP/UQCRC_Complex"/>
</dbReference>
<dbReference type="SUPFAM" id="SSF63411">
    <property type="entry name" value="LuxS/MPP-like metallohydrolase"/>
    <property type="match status" value="2"/>
</dbReference>
<dbReference type="PANTHER" id="PTHR11851:SF49">
    <property type="entry name" value="MITOCHONDRIAL-PROCESSING PEPTIDASE SUBUNIT ALPHA"/>
    <property type="match status" value="1"/>
</dbReference>
<evidence type="ECO:0000313" key="4">
    <source>
        <dbReference type="EMBL" id="CAB4758235.1"/>
    </source>
</evidence>
<evidence type="ECO:0000259" key="3">
    <source>
        <dbReference type="Pfam" id="PF05193"/>
    </source>
</evidence>
<dbReference type="PROSITE" id="PS00143">
    <property type="entry name" value="INSULINASE"/>
    <property type="match status" value="1"/>
</dbReference>
<dbReference type="AlphaFoldDB" id="A0A6J6UFX9"/>
<accession>A0A6J6UFX9</accession>
<reference evidence="4" key="1">
    <citation type="submission" date="2020-05" db="EMBL/GenBank/DDBJ databases">
        <authorList>
            <person name="Chiriac C."/>
            <person name="Salcher M."/>
            <person name="Ghai R."/>
            <person name="Kavagutti S V."/>
        </authorList>
    </citation>
    <scope>NUCLEOTIDE SEQUENCE</scope>
</reference>
<dbReference type="InterPro" id="IPR011765">
    <property type="entry name" value="Pept_M16_N"/>
</dbReference>
<dbReference type="InterPro" id="IPR011249">
    <property type="entry name" value="Metalloenz_LuxS/M16"/>
</dbReference>
<evidence type="ECO:0000259" key="2">
    <source>
        <dbReference type="Pfam" id="PF00675"/>
    </source>
</evidence>